<dbReference type="eggNOG" id="COG1463">
    <property type="taxonomic scope" value="Bacteria"/>
</dbReference>
<dbReference type="AlphaFoldDB" id="E8X0I0"/>
<keyword evidence="1" id="KW-0472">Membrane</keyword>
<gene>
    <name evidence="3" type="ordered locus">AciX9_0775</name>
</gene>
<sequence length="361" mass="38291">MPSQQEVRWSQLKIGVIVLVAAVILVTLLFLMTSSSGLGVLSKKLTVSVYFENAAGIKEGAAVNLQGVTIGAVKSVSVTADPARKLTPVRVVMKLDSKYQSELKEDSTAALTTVGVLGDTVVDINSQVAHGAPLKDGDELHTLETPSITDVVKASQGTIEQLNVILAKMNTIVDNLQSGKGSVGQLINNPDLYNKANATVEELHTLEVNLNNGKGSIGKLVTDDTMYNRLNDAAGKLDQIATSLQGGHGTAGKLLYDETLYNNLNATLTKTNALLGDVQNGKGAAGMLINDPAFAQQLRDTLSNTNAIVAGVNQGKGTLGKLANDDQAYTNLNKLLTESTLLVTTIRQDPKKYLTIHLKIF</sequence>
<dbReference type="KEGG" id="acm:AciX9_0775"/>
<proteinExistence type="predicted"/>
<feature type="domain" description="Mce/MlaD" evidence="2">
    <location>
        <begin position="44"/>
        <end position="125"/>
    </location>
</feature>
<dbReference type="InterPro" id="IPR052336">
    <property type="entry name" value="MlaD_Phospholipid_Transporter"/>
</dbReference>
<evidence type="ECO:0000259" key="2">
    <source>
        <dbReference type="Pfam" id="PF02470"/>
    </source>
</evidence>
<dbReference type="OrthoDB" id="9798731at2"/>
<organism evidence="4">
    <name type="scientific">Granulicella tundricola (strain ATCC BAA-1859 / DSM 23138 / MP5ACTX9)</name>
    <dbReference type="NCBI Taxonomy" id="1198114"/>
    <lineage>
        <taxon>Bacteria</taxon>
        <taxon>Pseudomonadati</taxon>
        <taxon>Acidobacteriota</taxon>
        <taxon>Terriglobia</taxon>
        <taxon>Terriglobales</taxon>
        <taxon>Acidobacteriaceae</taxon>
        <taxon>Granulicella</taxon>
    </lineage>
</organism>
<name>E8X0I0_GRATM</name>
<dbReference type="HOGENOM" id="CLU_054524_0_1_0"/>
<dbReference type="PANTHER" id="PTHR33371:SF4">
    <property type="entry name" value="INTERMEMBRANE PHOSPHOLIPID TRANSPORT SYSTEM BINDING PROTEIN MLAD"/>
    <property type="match status" value="1"/>
</dbReference>
<accession>E8X0I0</accession>
<keyword evidence="1" id="KW-0812">Transmembrane</keyword>
<dbReference type="Proteomes" id="UP000000343">
    <property type="component" value="Chromosome"/>
</dbReference>
<dbReference type="InterPro" id="IPR003399">
    <property type="entry name" value="Mce/MlaD"/>
</dbReference>
<dbReference type="Pfam" id="PF02470">
    <property type="entry name" value="MlaD"/>
    <property type="match status" value="1"/>
</dbReference>
<dbReference type="EMBL" id="CP002480">
    <property type="protein sequence ID" value="ADW67844.1"/>
    <property type="molecule type" value="Genomic_DNA"/>
</dbReference>
<keyword evidence="4" id="KW-1185">Reference proteome</keyword>
<dbReference type="RefSeq" id="WP_013579170.1">
    <property type="nucleotide sequence ID" value="NC_015064.1"/>
</dbReference>
<protein>
    <submittedName>
        <fullName evidence="3">Mammalian cell entry related domain protein</fullName>
    </submittedName>
</protein>
<feature type="transmembrane region" description="Helical" evidence="1">
    <location>
        <begin position="12"/>
        <end position="32"/>
    </location>
</feature>
<dbReference type="STRING" id="1198114.AciX9_0775"/>
<dbReference type="PaxDb" id="1198114-AciX9_0775"/>
<keyword evidence="1" id="KW-1133">Transmembrane helix</keyword>
<dbReference type="PANTHER" id="PTHR33371">
    <property type="entry name" value="INTERMEMBRANE PHOSPHOLIPID TRANSPORT SYSTEM BINDING PROTEIN MLAD-RELATED"/>
    <property type="match status" value="1"/>
</dbReference>
<evidence type="ECO:0000313" key="3">
    <source>
        <dbReference type="EMBL" id="ADW67844.1"/>
    </source>
</evidence>
<evidence type="ECO:0000313" key="4">
    <source>
        <dbReference type="Proteomes" id="UP000000343"/>
    </source>
</evidence>
<evidence type="ECO:0000256" key="1">
    <source>
        <dbReference type="SAM" id="Phobius"/>
    </source>
</evidence>
<reference evidence="4" key="1">
    <citation type="submission" date="2011-01" db="EMBL/GenBank/DDBJ databases">
        <title>Complete sequence of chromosome of Acidobacterium sp. MP5ACTX9.</title>
        <authorList>
            <consortium name="US DOE Joint Genome Institute"/>
            <person name="Lucas S."/>
            <person name="Copeland A."/>
            <person name="Lapidus A."/>
            <person name="Cheng J.-F."/>
            <person name="Goodwin L."/>
            <person name="Pitluck S."/>
            <person name="Teshima H."/>
            <person name="Detter J.C."/>
            <person name="Han C."/>
            <person name="Tapia R."/>
            <person name="Land M."/>
            <person name="Hauser L."/>
            <person name="Kyrpides N."/>
            <person name="Ivanova N."/>
            <person name="Ovchinnikova G."/>
            <person name="Pagani I."/>
            <person name="Rawat S.R."/>
            <person name="Mannisto M."/>
            <person name="Haggblom M.M."/>
            <person name="Woyke T."/>
        </authorList>
    </citation>
    <scope>NUCLEOTIDE SEQUENCE [LARGE SCALE GENOMIC DNA]</scope>
    <source>
        <strain evidence="4">MP5ACTX9</strain>
    </source>
</reference>